<dbReference type="Pfam" id="PF01047">
    <property type="entry name" value="MarR"/>
    <property type="match status" value="1"/>
</dbReference>
<evidence type="ECO:0000313" key="3">
    <source>
        <dbReference type="Proteomes" id="UP000077701"/>
    </source>
</evidence>
<dbReference type="EMBL" id="BDCX01000008">
    <property type="protein sequence ID" value="GAT67801.1"/>
    <property type="molecule type" value="Genomic_DNA"/>
</dbReference>
<dbReference type="STRING" id="161355.PS9374_03460"/>
<dbReference type="Gene3D" id="1.10.10.10">
    <property type="entry name" value="Winged helix-like DNA-binding domain superfamily/Winged helix DNA-binding domain"/>
    <property type="match status" value="1"/>
</dbReference>
<dbReference type="PANTHER" id="PTHR33164">
    <property type="entry name" value="TRANSCRIPTIONAL REGULATOR, MARR FAMILY"/>
    <property type="match status" value="1"/>
</dbReference>
<proteinExistence type="predicted"/>
<dbReference type="InterPro" id="IPR011991">
    <property type="entry name" value="ArsR-like_HTH"/>
</dbReference>
<sequence>MRDMENGYSLLDSTMYALIVRLGSHKRQIAAGLERLGLRLGQEVYLAQLWRRDGLCQGELAERTKVTAANITQVLRGLEKQGLVVRRRDDGDARIQRVWLTDAGRALERPVTEVWHDAEAAWLASLTPTQRKAIARLL</sequence>
<evidence type="ECO:0000313" key="2">
    <source>
        <dbReference type="EMBL" id="GAT67801.1"/>
    </source>
</evidence>
<dbReference type="AlphaFoldDB" id="A0A171D8I2"/>
<dbReference type="InterPro" id="IPR000835">
    <property type="entry name" value="HTH_MarR-typ"/>
</dbReference>
<protein>
    <submittedName>
        <fullName evidence="2">Transcriptional regulator</fullName>
    </submittedName>
</protein>
<dbReference type="PRINTS" id="PR00598">
    <property type="entry name" value="HTHMARR"/>
</dbReference>
<reference evidence="3" key="2">
    <citation type="submission" date="2016-04" db="EMBL/GenBank/DDBJ databases">
        <title>Planomonospora sphaerica JCM9374 whole genome shotgun sequence.</title>
        <authorList>
            <person name="Suzuki T."/>
            <person name="Dohra H."/>
            <person name="Kodani S."/>
        </authorList>
    </citation>
    <scope>NUCLEOTIDE SEQUENCE [LARGE SCALE GENOMIC DNA]</scope>
    <source>
        <strain evidence="3">JCM 9374</strain>
    </source>
</reference>
<feature type="domain" description="HTH marR-type" evidence="1">
    <location>
        <begin position="8"/>
        <end position="138"/>
    </location>
</feature>
<dbReference type="PROSITE" id="PS50995">
    <property type="entry name" value="HTH_MARR_2"/>
    <property type="match status" value="1"/>
</dbReference>
<reference evidence="2 3" key="1">
    <citation type="journal article" date="2016" name="Genome Announc.">
        <title>Draft Genome Sequence of Planomonospora sphaerica JCM9374, a Rare Actinomycete.</title>
        <authorList>
            <person name="Dohra H."/>
            <person name="Suzuki T."/>
            <person name="Inoue Y."/>
            <person name="Kodani S."/>
        </authorList>
    </citation>
    <scope>NUCLEOTIDE SEQUENCE [LARGE SCALE GENOMIC DNA]</scope>
    <source>
        <strain evidence="2 3">JCM 9374</strain>
    </source>
</reference>
<dbReference type="OrthoDB" id="3177763at2"/>
<comment type="caution">
    <text evidence="2">The sequence shown here is derived from an EMBL/GenBank/DDBJ whole genome shotgun (WGS) entry which is preliminary data.</text>
</comment>
<dbReference type="GO" id="GO:0003700">
    <property type="term" value="F:DNA-binding transcription factor activity"/>
    <property type="evidence" value="ECO:0007669"/>
    <property type="project" value="InterPro"/>
</dbReference>
<dbReference type="Proteomes" id="UP000077701">
    <property type="component" value="Unassembled WGS sequence"/>
</dbReference>
<name>A0A171D8I2_9ACTN</name>
<accession>A0A171D8I2</accession>
<keyword evidence="3" id="KW-1185">Reference proteome</keyword>
<dbReference type="GO" id="GO:0006950">
    <property type="term" value="P:response to stress"/>
    <property type="evidence" value="ECO:0007669"/>
    <property type="project" value="TreeGrafter"/>
</dbReference>
<dbReference type="RefSeq" id="WP_084008441.1">
    <property type="nucleotide sequence ID" value="NZ_BDCX01000008.1"/>
</dbReference>
<dbReference type="InterPro" id="IPR039422">
    <property type="entry name" value="MarR/SlyA-like"/>
</dbReference>
<gene>
    <name evidence="2" type="ORF">PS9374_03460</name>
</gene>
<organism evidence="2 3">
    <name type="scientific">Planomonospora sphaerica</name>
    <dbReference type="NCBI Taxonomy" id="161355"/>
    <lineage>
        <taxon>Bacteria</taxon>
        <taxon>Bacillati</taxon>
        <taxon>Actinomycetota</taxon>
        <taxon>Actinomycetes</taxon>
        <taxon>Streptosporangiales</taxon>
        <taxon>Streptosporangiaceae</taxon>
        <taxon>Planomonospora</taxon>
    </lineage>
</organism>
<dbReference type="PANTHER" id="PTHR33164:SF43">
    <property type="entry name" value="HTH-TYPE TRANSCRIPTIONAL REPRESSOR YETL"/>
    <property type="match status" value="1"/>
</dbReference>
<dbReference type="CDD" id="cd00090">
    <property type="entry name" value="HTH_ARSR"/>
    <property type="match status" value="1"/>
</dbReference>
<dbReference type="InterPro" id="IPR036388">
    <property type="entry name" value="WH-like_DNA-bd_sf"/>
</dbReference>
<dbReference type="SMART" id="SM00347">
    <property type="entry name" value="HTH_MARR"/>
    <property type="match status" value="1"/>
</dbReference>
<evidence type="ECO:0000259" key="1">
    <source>
        <dbReference type="PROSITE" id="PS50995"/>
    </source>
</evidence>
<dbReference type="SUPFAM" id="SSF46785">
    <property type="entry name" value="Winged helix' DNA-binding domain"/>
    <property type="match status" value="1"/>
</dbReference>
<dbReference type="InterPro" id="IPR036390">
    <property type="entry name" value="WH_DNA-bd_sf"/>
</dbReference>